<evidence type="ECO:0000259" key="1">
    <source>
        <dbReference type="PROSITE" id="PS51704"/>
    </source>
</evidence>
<dbReference type="Gene3D" id="3.20.20.190">
    <property type="entry name" value="Phosphatidylinositol (PI) phosphodiesterase"/>
    <property type="match status" value="1"/>
</dbReference>
<evidence type="ECO:0000313" key="2">
    <source>
        <dbReference type="EMBL" id="TFD51571.1"/>
    </source>
</evidence>
<protein>
    <submittedName>
        <fullName evidence="2">Glycerophosphodiester phosphodiesterase</fullName>
    </submittedName>
</protein>
<proteinExistence type="predicted"/>
<dbReference type="GO" id="GO:0008081">
    <property type="term" value="F:phosphoric diester hydrolase activity"/>
    <property type="evidence" value="ECO:0007669"/>
    <property type="project" value="InterPro"/>
</dbReference>
<dbReference type="PANTHER" id="PTHR43805">
    <property type="entry name" value="GLYCEROPHOSPHORYL DIESTER PHOSPHODIESTERASE"/>
    <property type="match status" value="1"/>
</dbReference>
<comment type="caution">
    <text evidence="2">The sequence shown here is derived from an EMBL/GenBank/DDBJ whole genome shotgun (WGS) entry which is preliminary data.</text>
</comment>
<dbReference type="Pfam" id="PF03009">
    <property type="entry name" value="GDPD"/>
    <property type="match status" value="1"/>
</dbReference>
<accession>A0A4R9A3Z8</accession>
<dbReference type="PROSITE" id="PS51704">
    <property type="entry name" value="GP_PDE"/>
    <property type="match status" value="1"/>
</dbReference>
<keyword evidence="3" id="KW-1185">Reference proteome</keyword>
<dbReference type="InterPro" id="IPR017946">
    <property type="entry name" value="PLC-like_Pdiesterase_TIM-brl"/>
</dbReference>
<reference evidence="2 3" key="1">
    <citation type="submission" date="2019-03" db="EMBL/GenBank/DDBJ databases">
        <title>Genomics of glacier-inhabiting Cryobacterium strains.</title>
        <authorList>
            <person name="Liu Q."/>
            <person name="Xin Y.-H."/>
        </authorList>
    </citation>
    <scope>NUCLEOTIDE SEQUENCE [LARGE SCALE GENOMIC DNA]</scope>
    <source>
        <strain evidence="2 3">Hh14</strain>
    </source>
</reference>
<sequence length="282" mass="30395">MRPLPHLLLLRLPRRLPRRLPGPRAVARAGFFDAPGPRIFAHRGLALDAPENSLLAFVAALSNGATHLETDVHVTRDGVAVLSHDPDLTAFGRPERIDELSFAQLGRIRLPAGQVVPSLSEALDTFPEALFNIDVKAAGAVGPTIRAVRDNRATHRVLITSFAENRRRNTVAGLPGVATSPSSTEFARALAAAAVNSRSQTRRLLQGFAAVQVPERAGVLRIVSPRFVRLMHSIGVEVHVWTVNDPVAMDRLLALGVDGIVTDRCDLLAARVKAPKLGIPPE</sequence>
<dbReference type="SUPFAM" id="SSF51695">
    <property type="entry name" value="PLC-like phosphodiesterases"/>
    <property type="match status" value="1"/>
</dbReference>
<organism evidence="2 3">
    <name type="scientific">Cryobacterium frigoriphilum</name>
    <dbReference type="NCBI Taxonomy" id="1259150"/>
    <lineage>
        <taxon>Bacteria</taxon>
        <taxon>Bacillati</taxon>
        <taxon>Actinomycetota</taxon>
        <taxon>Actinomycetes</taxon>
        <taxon>Micrococcales</taxon>
        <taxon>Microbacteriaceae</taxon>
        <taxon>Cryobacterium</taxon>
    </lineage>
</organism>
<feature type="domain" description="GP-PDE" evidence="1">
    <location>
        <begin position="37"/>
        <end position="272"/>
    </location>
</feature>
<dbReference type="AlphaFoldDB" id="A0A4R9A3Z8"/>
<dbReference type="Proteomes" id="UP000297447">
    <property type="component" value="Unassembled WGS sequence"/>
</dbReference>
<dbReference type="GO" id="GO:0006629">
    <property type="term" value="P:lipid metabolic process"/>
    <property type="evidence" value="ECO:0007669"/>
    <property type="project" value="InterPro"/>
</dbReference>
<dbReference type="EMBL" id="SOHE01000036">
    <property type="protein sequence ID" value="TFD51571.1"/>
    <property type="molecule type" value="Genomic_DNA"/>
</dbReference>
<dbReference type="InterPro" id="IPR030395">
    <property type="entry name" value="GP_PDE_dom"/>
</dbReference>
<dbReference type="OrthoDB" id="5241788at2"/>
<gene>
    <name evidence="2" type="ORF">E3T55_07580</name>
</gene>
<dbReference type="PANTHER" id="PTHR43805:SF1">
    <property type="entry name" value="GP-PDE DOMAIN-CONTAINING PROTEIN"/>
    <property type="match status" value="1"/>
</dbReference>
<evidence type="ECO:0000313" key="3">
    <source>
        <dbReference type="Proteomes" id="UP000297447"/>
    </source>
</evidence>
<name>A0A4R9A3Z8_9MICO</name>